<organism evidence="1 2">
    <name type="scientific">Larkinella humicola</name>
    <dbReference type="NCBI Taxonomy" id="2607654"/>
    <lineage>
        <taxon>Bacteria</taxon>
        <taxon>Pseudomonadati</taxon>
        <taxon>Bacteroidota</taxon>
        <taxon>Cytophagia</taxon>
        <taxon>Cytophagales</taxon>
        <taxon>Spirosomataceae</taxon>
        <taxon>Larkinella</taxon>
    </lineage>
</organism>
<name>A0A5N1JIW9_9BACT</name>
<dbReference type="RefSeq" id="WP_150875956.1">
    <property type="nucleotide sequence ID" value="NZ_VTWS01000002.1"/>
</dbReference>
<accession>A0A5N1JIW9</accession>
<sequence length="78" mass="8926">METQTKKHETVGCPRCGAAFECKVGSITLCKCVAVQLSDEQRDYVRSRFVNCLCAKCLQEVRTEYNQKKHQEGLIKEK</sequence>
<evidence type="ECO:0000313" key="1">
    <source>
        <dbReference type="EMBL" id="KAA9354631.1"/>
    </source>
</evidence>
<dbReference type="EMBL" id="VTWS01000002">
    <property type="protein sequence ID" value="KAA9354631.1"/>
    <property type="molecule type" value="Genomic_DNA"/>
</dbReference>
<dbReference type="AlphaFoldDB" id="A0A5N1JIW9"/>
<gene>
    <name evidence="1" type="ORF">F0P93_08470</name>
</gene>
<protein>
    <submittedName>
        <fullName evidence="1">Cysteine-rich CWC family protein</fullName>
    </submittedName>
</protein>
<reference evidence="1 2" key="1">
    <citation type="submission" date="2019-09" db="EMBL/GenBank/DDBJ databases">
        <title>Genome Sequence of Larkinella sp MA1.</title>
        <authorList>
            <person name="Srinivasan S."/>
        </authorList>
    </citation>
    <scope>NUCLEOTIDE SEQUENCE [LARGE SCALE GENOMIC DNA]</scope>
    <source>
        <strain evidence="1 2">MA1</strain>
    </source>
</reference>
<keyword evidence="2" id="KW-1185">Reference proteome</keyword>
<evidence type="ECO:0000313" key="2">
    <source>
        <dbReference type="Proteomes" id="UP000326344"/>
    </source>
</evidence>
<comment type="caution">
    <text evidence="1">The sequence shown here is derived from an EMBL/GenBank/DDBJ whole genome shotgun (WGS) entry which is preliminary data.</text>
</comment>
<proteinExistence type="predicted"/>
<dbReference type="Proteomes" id="UP000326344">
    <property type="component" value="Unassembled WGS sequence"/>
</dbReference>
<dbReference type="InterPro" id="IPR032720">
    <property type="entry name" value="Cys_rich_CWC"/>
</dbReference>
<dbReference type="Pfam" id="PF14375">
    <property type="entry name" value="Cys_rich_CWC"/>
    <property type="match status" value="1"/>
</dbReference>